<feature type="region of interest" description="Disordered" evidence="1">
    <location>
        <begin position="193"/>
        <end position="212"/>
    </location>
</feature>
<keyword evidence="3" id="KW-1185">Reference proteome</keyword>
<feature type="region of interest" description="Disordered" evidence="1">
    <location>
        <begin position="257"/>
        <end position="328"/>
    </location>
</feature>
<dbReference type="Proteomes" id="UP001162162">
    <property type="component" value="Unassembled WGS sequence"/>
</dbReference>
<dbReference type="AlphaFoldDB" id="A0AAV8X9D5"/>
<accession>A0AAV8X9D5</accession>
<name>A0AAV8X9D5_9CUCU</name>
<reference evidence="2" key="1">
    <citation type="journal article" date="2023" name="Insect Mol. Biol.">
        <title>Genome sequencing provides insights into the evolution of gene families encoding plant cell wall-degrading enzymes in longhorned beetles.</title>
        <authorList>
            <person name="Shin N.R."/>
            <person name="Okamura Y."/>
            <person name="Kirsch R."/>
            <person name="Pauchet Y."/>
        </authorList>
    </citation>
    <scope>NUCLEOTIDE SEQUENCE</scope>
    <source>
        <strain evidence="2">AMC_N1</strain>
    </source>
</reference>
<evidence type="ECO:0000313" key="3">
    <source>
        <dbReference type="Proteomes" id="UP001162162"/>
    </source>
</evidence>
<gene>
    <name evidence="2" type="ORF">NQ318_022245</name>
</gene>
<organism evidence="2 3">
    <name type="scientific">Aromia moschata</name>
    <dbReference type="NCBI Taxonomy" id="1265417"/>
    <lineage>
        <taxon>Eukaryota</taxon>
        <taxon>Metazoa</taxon>
        <taxon>Ecdysozoa</taxon>
        <taxon>Arthropoda</taxon>
        <taxon>Hexapoda</taxon>
        <taxon>Insecta</taxon>
        <taxon>Pterygota</taxon>
        <taxon>Neoptera</taxon>
        <taxon>Endopterygota</taxon>
        <taxon>Coleoptera</taxon>
        <taxon>Polyphaga</taxon>
        <taxon>Cucujiformia</taxon>
        <taxon>Chrysomeloidea</taxon>
        <taxon>Cerambycidae</taxon>
        <taxon>Cerambycinae</taxon>
        <taxon>Callichromatini</taxon>
        <taxon>Aromia</taxon>
    </lineage>
</organism>
<sequence>MEQLLKDHELPLKKQKLNEYLNNINHIPYNMQQASCIQQIYESRPPLHPPMPAGVFRRQPAYIRVQARRAEHKGVEDKARQRARHHQVRHRPPVLQNPERVVLMSESERFERTYQPNVALAPPTLKKHRYGRACESTPTTTITAIKSEPLSPVKSETVVKEEVVERKSPEKALESAVSVVQSTSTATLKYNPEIELSTDTEDSASETSEKHPEFVKIEEVLKEVDGVVKDKILEMFKALTKEHDRVVHEGRMKDNKISDLELRNSELQKELDGLRARREEEPPPPPPPEALVNGGDDLECKDNTSSSIIVANEGSAAGDQKPAAAEPQKTVIASLEEQKEAAIVKAAPE</sequence>
<protein>
    <submittedName>
        <fullName evidence="2">Uncharacterized protein</fullName>
    </submittedName>
</protein>
<comment type="caution">
    <text evidence="2">The sequence shown here is derived from an EMBL/GenBank/DDBJ whole genome shotgun (WGS) entry which is preliminary data.</text>
</comment>
<dbReference type="EMBL" id="JAPWTK010000882">
    <property type="protein sequence ID" value="KAJ8935463.1"/>
    <property type="molecule type" value="Genomic_DNA"/>
</dbReference>
<feature type="compositionally biased region" description="Basic and acidic residues" evidence="1">
    <location>
        <begin position="69"/>
        <end position="80"/>
    </location>
</feature>
<feature type="region of interest" description="Disordered" evidence="1">
    <location>
        <begin position="69"/>
        <end position="90"/>
    </location>
</feature>
<evidence type="ECO:0000256" key="1">
    <source>
        <dbReference type="SAM" id="MobiDB-lite"/>
    </source>
</evidence>
<feature type="compositionally biased region" description="Basic and acidic residues" evidence="1">
    <location>
        <begin position="257"/>
        <end position="281"/>
    </location>
</feature>
<proteinExistence type="predicted"/>
<evidence type="ECO:0000313" key="2">
    <source>
        <dbReference type="EMBL" id="KAJ8935463.1"/>
    </source>
</evidence>
<feature type="compositionally biased region" description="Basic residues" evidence="1">
    <location>
        <begin position="81"/>
        <end position="90"/>
    </location>
</feature>